<protein>
    <submittedName>
        <fullName evidence="1">3204_t:CDS:1</fullName>
    </submittedName>
</protein>
<dbReference type="Proteomes" id="UP000789366">
    <property type="component" value="Unassembled WGS sequence"/>
</dbReference>
<feature type="non-terminal residue" evidence="1">
    <location>
        <position position="1"/>
    </location>
</feature>
<dbReference type="EMBL" id="CAJVPW010041678">
    <property type="protein sequence ID" value="CAG8748772.1"/>
    <property type="molecule type" value="Genomic_DNA"/>
</dbReference>
<accession>A0ACA9QHX5</accession>
<organism evidence="1 2">
    <name type="scientific">Cetraspora pellucida</name>
    <dbReference type="NCBI Taxonomy" id="1433469"/>
    <lineage>
        <taxon>Eukaryota</taxon>
        <taxon>Fungi</taxon>
        <taxon>Fungi incertae sedis</taxon>
        <taxon>Mucoromycota</taxon>
        <taxon>Glomeromycotina</taxon>
        <taxon>Glomeromycetes</taxon>
        <taxon>Diversisporales</taxon>
        <taxon>Gigasporaceae</taxon>
        <taxon>Cetraspora</taxon>
    </lineage>
</organism>
<feature type="non-terminal residue" evidence="1">
    <location>
        <position position="129"/>
    </location>
</feature>
<evidence type="ECO:0000313" key="2">
    <source>
        <dbReference type="Proteomes" id="UP000789366"/>
    </source>
</evidence>
<name>A0ACA9QHX5_9GLOM</name>
<keyword evidence="2" id="KW-1185">Reference proteome</keyword>
<comment type="caution">
    <text evidence="1">The sequence shown here is derived from an EMBL/GenBank/DDBJ whole genome shotgun (WGS) entry which is preliminary data.</text>
</comment>
<reference evidence="1" key="1">
    <citation type="submission" date="2021-06" db="EMBL/GenBank/DDBJ databases">
        <authorList>
            <person name="Kallberg Y."/>
            <person name="Tangrot J."/>
            <person name="Rosling A."/>
        </authorList>
    </citation>
    <scope>NUCLEOTIDE SEQUENCE</scope>
    <source>
        <strain evidence="1">28 12/20/2015</strain>
    </source>
</reference>
<sequence>HRNKQCCMVFTYVAGKEKKLPCPEARYQEVEITEDDHVYDILKKIDRLYLLPYKLTIFVAPDQEFHPKDTITTTTDFNAWDVCFPHDNSQPRRRYFGFVVKNLDHHFATLLEFCGICNRWGTHFESNCR</sequence>
<proteinExistence type="predicted"/>
<gene>
    <name evidence="1" type="ORF">SPELUC_LOCUS14332</name>
</gene>
<evidence type="ECO:0000313" key="1">
    <source>
        <dbReference type="EMBL" id="CAG8748772.1"/>
    </source>
</evidence>